<sequence>MPLPTMSNTPLAFLNYGDINIVEGTDVTQYGYGDINIQRHCNVYGTTESTTPNNGTLVVNGGVGIGGSTNIQVDLNVLYGITRLTETHIDTNNGLFSVTGGNMIDFQVGAASQFITTGGNLSLKSTNNVLELYGGLNSSTAVDIKATNSDGGIQLLSGNATGMIKLITGSGGLEGTTSNGNVSLNANNGTGSFNVYTNSANQNLTVGLYNKTDSTLRIESEGTNVTNTALVINTTNTNGNIIISTANGLGQGSLSQLVGSGGYNVVTNTSGTISMTSNAATSSYIVKTSNNNQNLLLDLQKPTNSSIILQSEGTQKAIDIKTTNTAGSIFITEPPESTGSIDILSGTGGMNLTTRTGGQTTITTNGAASTYTNATTNDNQHLTVSVTGNTNSKVIISSTGTSNEAIKLQTTNGTGGISFASAGRVQIESADPNTGVNIATTTNGIPVKIGTSTSTTTVMGDLNVKGVTTTINSVVMTVDDNILVVNNAPSGTSDGGLAIKRYQHANNAGQGDVVSDTPDDSGTVLNGDNTTTTIHLDQSGKTADYYSGWWIKIYDGEGAGQVRRIKSFDENTQIATIYSTADQTGLLNNPSPVEGMDLITILNTTSKYHLYPCHYVMTIWDESRDEFAFICSNQSPSETVNPSHYSNLQVNDLIAQDINIQTINGSAADITTTVILDNGPGHVPVTITDFPYTYGVYMLFVKPLSDSLRAHAIFVVGRVNSSSIPGTSTRLISVKGVTSEQLDIQWSADSKPQLLYRPRPSGLGGSTQYKIKIVSL</sequence>
<organism evidence="1">
    <name type="scientific">viral metagenome</name>
    <dbReference type="NCBI Taxonomy" id="1070528"/>
    <lineage>
        <taxon>unclassified sequences</taxon>
        <taxon>metagenomes</taxon>
        <taxon>organismal metagenomes</taxon>
    </lineage>
</organism>
<dbReference type="EMBL" id="MN739680">
    <property type="protein sequence ID" value="QHT20694.1"/>
    <property type="molecule type" value="Genomic_DNA"/>
</dbReference>
<evidence type="ECO:0000313" key="1">
    <source>
        <dbReference type="EMBL" id="QHT20694.1"/>
    </source>
</evidence>
<dbReference type="AlphaFoldDB" id="A0A6C0DVL7"/>
<protein>
    <submittedName>
        <fullName evidence="1">Uncharacterized protein</fullName>
    </submittedName>
</protein>
<reference evidence="1" key="1">
    <citation type="journal article" date="2020" name="Nature">
        <title>Giant virus diversity and host interactions through global metagenomics.</title>
        <authorList>
            <person name="Schulz F."/>
            <person name="Roux S."/>
            <person name="Paez-Espino D."/>
            <person name="Jungbluth S."/>
            <person name="Walsh D.A."/>
            <person name="Denef V.J."/>
            <person name="McMahon K.D."/>
            <person name="Konstantinidis K.T."/>
            <person name="Eloe-Fadrosh E.A."/>
            <person name="Kyrpides N.C."/>
            <person name="Woyke T."/>
        </authorList>
    </citation>
    <scope>NUCLEOTIDE SEQUENCE</scope>
    <source>
        <strain evidence="1">GVMAG-M-3300023174-68</strain>
    </source>
</reference>
<proteinExistence type="predicted"/>
<accession>A0A6C0DVL7</accession>
<name>A0A6C0DVL7_9ZZZZ</name>